<protein>
    <submittedName>
        <fullName evidence="2">RES domain protein</fullName>
    </submittedName>
</protein>
<gene>
    <name evidence="2" type="ordered locus">Deipr_2639</name>
</gene>
<reference evidence="3" key="1">
    <citation type="submission" date="2011-02" db="EMBL/GenBank/DDBJ databases">
        <title>The complete sequence of plasmid4 of Deinococcus proteolyticus DSM 20540.</title>
        <authorList>
            <consortium name="US DOE Joint Genome Institute (JGI-PGF)"/>
            <person name="Lucas S."/>
            <person name="Copeland A."/>
            <person name="Lapidus A."/>
            <person name="Bruce D."/>
            <person name="Goodwin L."/>
            <person name="Pitluck S."/>
            <person name="Kyrpides N."/>
            <person name="Mavromatis K."/>
            <person name="Pagani I."/>
            <person name="Ivanova N."/>
            <person name="Ovchinnikova G."/>
            <person name="Zeytun A."/>
            <person name="Detter J.C."/>
            <person name="Han C."/>
            <person name="Land M."/>
            <person name="Hauser L."/>
            <person name="Markowitz V."/>
            <person name="Cheng J.-F."/>
            <person name="Hugenholtz P."/>
            <person name="Woyke T."/>
            <person name="Wu D."/>
            <person name="Pukall R."/>
            <person name="Steenblock K."/>
            <person name="Brambilla E."/>
            <person name="Klenk H.-P."/>
            <person name="Eisen J.A."/>
        </authorList>
    </citation>
    <scope>NUCLEOTIDE SEQUENCE [LARGE SCALE GENOMIC DNA]</scope>
    <source>
        <strain evidence="3">ATCC 35074 / DSM 20540 / JCM 6276 / NBRC 101906 / NCIMB 13154 / VKM Ac-1939 / CCM 2703 / MRP</strain>
        <plasmid evidence="3">Plasmid pDEIPR04</plasmid>
    </source>
</reference>
<reference evidence="2 3" key="2">
    <citation type="journal article" date="2012" name="Stand. Genomic Sci.">
        <title>Complete genome sequence of the orange-red pigmented, radioresistant Deinococcus proteolyticus type strain (MRP(T)).</title>
        <authorList>
            <person name="Copeland A."/>
            <person name="Zeytun A."/>
            <person name="Yassawong M."/>
            <person name="Nolan M."/>
            <person name="Lucas S."/>
            <person name="Hammon N."/>
            <person name="Deshpande S."/>
            <person name="Cheng J.F."/>
            <person name="Han C."/>
            <person name="Tapia R."/>
            <person name="Goodwin L.A."/>
            <person name="Pitluck S."/>
            <person name="Mavromatis K."/>
            <person name="Liolios K."/>
            <person name="Pagani I."/>
            <person name="Ivanova N."/>
            <person name="Mikhailova N."/>
            <person name="Pati A."/>
            <person name="Chen A."/>
            <person name="Palaniappan K."/>
            <person name="Land M."/>
            <person name="Hauser L."/>
            <person name="Jeffries C.D."/>
            <person name="Brambilla E.M."/>
            <person name="Rohde M."/>
            <person name="Sikorski J."/>
            <person name="Pukall R."/>
            <person name="Goker M."/>
            <person name="Detter J.C."/>
            <person name="Woyke T."/>
            <person name="Bristow J."/>
            <person name="Eisen J.A."/>
            <person name="Markowitz V."/>
            <person name="Hugenholtz P."/>
            <person name="Kyrpides N.C."/>
            <person name="Klenk H.P."/>
            <person name="Lapidus A."/>
        </authorList>
    </citation>
    <scope>NUCLEOTIDE SEQUENCE [LARGE SCALE GENOMIC DNA]</scope>
    <source>
        <strain evidence="3">ATCC 35074 / DSM 20540 / JCM 6276 / NBRC 101906 / NCIMB 13154 / VKM Ac-1939 / CCM 2703 / MRP</strain>
        <plasmid evidence="3">Plasmid pDEIPR04</plasmid>
    </source>
</reference>
<keyword evidence="3" id="KW-1185">Reference proteome</keyword>
<dbReference type="Proteomes" id="UP000007718">
    <property type="component" value="Plasmid pDEIPR04"/>
</dbReference>
<proteinExistence type="predicted"/>
<dbReference type="EMBL" id="CP002540">
    <property type="protein sequence ID" value="ADY27750.1"/>
    <property type="molecule type" value="Genomic_DNA"/>
</dbReference>
<geneLocation type="plasmid" evidence="2 3">
    <name>pDEIPR04</name>
</geneLocation>
<keyword evidence="2" id="KW-0614">Plasmid</keyword>
<name>F0RR41_DEIPM</name>
<feature type="domain" description="RES" evidence="1">
    <location>
        <begin position="20"/>
        <end position="157"/>
    </location>
</feature>
<evidence type="ECO:0000259" key="1">
    <source>
        <dbReference type="SMART" id="SM00953"/>
    </source>
</evidence>
<dbReference type="KEGG" id="dpt:Deipr_2639"/>
<sequence>MSLTLYRLGKQQYLGSPLLSEYGVGAALYGGRWNSPDPVSLRRRVIYASDTLAQATLEVVVHADSQVLRTAAHGYVRFHVDEAAVADLDLSGLPDTWNALPGTPASQMIGDQWFDEQVSPVLRVPSVILPLDVYGPGQSNYLINPLHPDTERTVRFGGVWPYRFDPRL</sequence>
<dbReference type="Pfam" id="PF08808">
    <property type="entry name" value="RES"/>
    <property type="match status" value="1"/>
</dbReference>
<evidence type="ECO:0000313" key="2">
    <source>
        <dbReference type="EMBL" id="ADY27750.1"/>
    </source>
</evidence>
<dbReference type="OrthoDB" id="9789501at2"/>
<accession>F0RR41</accession>
<dbReference type="InterPro" id="IPR014914">
    <property type="entry name" value="RES_dom"/>
</dbReference>
<dbReference type="SMART" id="SM00953">
    <property type="entry name" value="RES"/>
    <property type="match status" value="1"/>
</dbReference>
<dbReference type="HOGENOM" id="CLU_133611_0_1_0"/>
<evidence type="ECO:0000313" key="3">
    <source>
        <dbReference type="Proteomes" id="UP000007718"/>
    </source>
</evidence>
<dbReference type="RefSeq" id="WP_013615995.1">
    <property type="nucleotide sequence ID" value="NC_015163.1"/>
</dbReference>
<dbReference type="AlphaFoldDB" id="F0RR41"/>
<organism evidence="2 3">
    <name type="scientific">Deinococcus proteolyticus (strain ATCC 35074 / DSM 20540 / JCM 6276 / NBRC 101906 / NCIMB 13154 / VKM Ac-1939 / CCM 2703 / MRP)</name>
    <dbReference type="NCBI Taxonomy" id="693977"/>
    <lineage>
        <taxon>Bacteria</taxon>
        <taxon>Thermotogati</taxon>
        <taxon>Deinococcota</taxon>
        <taxon>Deinococci</taxon>
        <taxon>Deinococcales</taxon>
        <taxon>Deinococcaceae</taxon>
        <taxon>Deinococcus</taxon>
    </lineage>
</organism>